<dbReference type="SUPFAM" id="SSF55729">
    <property type="entry name" value="Acyl-CoA N-acyltransferases (Nat)"/>
    <property type="match status" value="1"/>
</dbReference>
<dbReference type="Gene3D" id="3.40.630.30">
    <property type="match status" value="1"/>
</dbReference>
<dbReference type="InterPro" id="IPR000182">
    <property type="entry name" value="GNAT_dom"/>
</dbReference>
<dbReference type="PANTHER" id="PTHR42791">
    <property type="entry name" value="GNAT FAMILY ACETYLTRANSFERASE"/>
    <property type="match status" value="1"/>
</dbReference>
<dbReference type="KEGG" id="mbrn:26243090"/>
<dbReference type="InterPro" id="IPR016181">
    <property type="entry name" value="Acyl_CoA_acyltransferase"/>
</dbReference>
<evidence type="ECO:0000256" key="1">
    <source>
        <dbReference type="SAM" id="MobiDB-lite"/>
    </source>
</evidence>
<feature type="domain" description="N-acetyltransferase" evidence="2">
    <location>
        <begin position="186"/>
        <end position="231"/>
    </location>
</feature>
<dbReference type="AlphaFoldDB" id="A0A7D5V5F9"/>
<dbReference type="OrthoDB" id="410198at2759"/>
<dbReference type="RefSeq" id="XP_014543703.1">
    <property type="nucleotide sequence ID" value="XM_014688217.1"/>
</dbReference>
<organism evidence="3 4">
    <name type="scientific">Metarhizium brunneum</name>
    <dbReference type="NCBI Taxonomy" id="500148"/>
    <lineage>
        <taxon>Eukaryota</taxon>
        <taxon>Fungi</taxon>
        <taxon>Dikarya</taxon>
        <taxon>Ascomycota</taxon>
        <taxon>Pezizomycotina</taxon>
        <taxon>Sordariomycetes</taxon>
        <taxon>Hypocreomycetidae</taxon>
        <taxon>Hypocreales</taxon>
        <taxon>Clavicipitaceae</taxon>
        <taxon>Metarhizium</taxon>
    </lineage>
</organism>
<dbReference type="Pfam" id="PF00583">
    <property type="entry name" value="Acetyltransf_1"/>
    <property type="match status" value="1"/>
</dbReference>
<evidence type="ECO:0000259" key="2">
    <source>
        <dbReference type="Pfam" id="PF00583"/>
    </source>
</evidence>
<reference evidence="3 4" key="1">
    <citation type="submission" date="2020-07" db="EMBL/GenBank/DDBJ databases">
        <title>Telomere length de novo assembly of all 7 chromosomes of the fungus, Metarhizium brunneum, using a novel assembly pipeline.</title>
        <authorList>
            <person name="Saud z."/>
            <person name="Kortsinoglou A."/>
            <person name="Kouvelis V.N."/>
            <person name="Butt T.M."/>
        </authorList>
    </citation>
    <scope>NUCLEOTIDE SEQUENCE [LARGE SCALE GENOMIC DNA]</scope>
    <source>
        <strain evidence="3 4">4556</strain>
    </source>
</reference>
<feature type="compositionally biased region" description="Polar residues" evidence="1">
    <location>
        <begin position="130"/>
        <end position="139"/>
    </location>
</feature>
<feature type="region of interest" description="Disordered" evidence="1">
    <location>
        <begin position="107"/>
        <end position="140"/>
    </location>
</feature>
<dbReference type="GO" id="GO:0016747">
    <property type="term" value="F:acyltransferase activity, transferring groups other than amino-acyl groups"/>
    <property type="evidence" value="ECO:0007669"/>
    <property type="project" value="InterPro"/>
</dbReference>
<evidence type="ECO:0000313" key="4">
    <source>
        <dbReference type="Proteomes" id="UP000510686"/>
    </source>
</evidence>
<proteinExistence type="predicted"/>
<name>A0A7D5V5F9_9HYPO</name>
<dbReference type="GeneID" id="26243090"/>
<dbReference type="PANTHER" id="PTHR42791:SF14">
    <property type="entry name" value="N-ACETYLTRANSFERASE DOMAIN-CONTAINING PROTEIN"/>
    <property type="match status" value="1"/>
</dbReference>
<keyword evidence="4" id="KW-1185">Reference proteome</keyword>
<evidence type="ECO:0000313" key="3">
    <source>
        <dbReference type="EMBL" id="QLI74131.1"/>
    </source>
</evidence>
<dbReference type="EMBL" id="CP058938">
    <property type="protein sequence ID" value="QLI74131.1"/>
    <property type="molecule type" value="Genomic_DNA"/>
</dbReference>
<sequence length="269" mass="30484">MPLVVSPVVEDDIPIIVAIEHAAVAQSPLHPLSIARRRLANFEANREVSEEEYLKRMGDVVRTAFRRRAEDNTSFYRVTDTGIPSECDKYHGIVSFIVWRIETRDGYSGNTDSDEKGCETRGSTRIAASRPSQQGATSRDLTRIDEERMSAFSETAVGRELNRLAALFRKKHFPNEPYLLFEVGMTLPAYWRRGALSLLIKHAVKVADERGIISAMQASDMGWRLYQKLGFEVMNETVLDLRPFGINACIPHRDMMRRPKALLKSTAKL</sequence>
<dbReference type="Proteomes" id="UP000510686">
    <property type="component" value="Chromosome 7"/>
</dbReference>
<accession>A0A7D5V5F9</accession>
<gene>
    <name evidence="3" type="ORF">G6M90_00g111640</name>
</gene>
<dbReference type="InterPro" id="IPR052523">
    <property type="entry name" value="Trichothecene_AcTrans"/>
</dbReference>
<protein>
    <recommendedName>
        <fullName evidence="2">N-acetyltransferase domain-containing protein</fullName>
    </recommendedName>
</protein>